<evidence type="ECO:0000256" key="10">
    <source>
        <dbReference type="ARBA" id="ARBA00033270"/>
    </source>
</evidence>
<dbReference type="GO" id="GO:0005886">
    <property type="term" value="C:plasma membrane"/>
    <property type="evidence" value="ECO:0007669"/>
    <property type="project" value="TreeGrafter"/>
</dbReference>
<comment type="similarity">
    <text evidence="11">Belongs to the SEDS family. FtsW subfamily.</text>
</comment>
<evidence type="ECO:0000256" key="6">
    <source>
        <dbReference type="ARBA" id="ARBA00022984"/>
    </source>
</evidence>
<evidence type="ECO:0000313" key="18">
    <source>
        <dbReference type="EMBL" id="MTK22729.1"/>
    </source>
</evidence>
<feature type="transmembrane region" description="Helical" evidence="17">
    <location>
        <begin position="190"/>
        <end position="222"/>
    </location>
</feature>
<feature type="transmembrane region" description="Helical" evidence="17">
    <location>
        <begin position="344"/>
        <end position="363"/>
    </location>
</feature>
<evidence type="ECO:0000256" key="1">
    <source>
        <dbReference type="ARBA" id="ARBA00004141"/>
    </source>
</evidence>
<evidence type="ECO:0000256" key="14">
    <source>
        <dbReference type="ARBA" id="ARBA00044770"/>
    </source>
</evidence>
<comment type="subcellular location">
    <subcellularLocation>
        <location evidence="1">Membrane</location>
        <topology evidence="1">Multi-pass membrane protein</topology>
    </subcellularLocation>
</comment>
<dbReference type="InterPro" id="IPR001182">
    <property type="entry name" value="FtsW/RodA"/>
</dbReference>
<keyword evidence="7 17" id="KW-1133">Transmembrane helix</keyword>
<dbReference type="EMBL" id="WMQE01000053">
    <property type="protein sequence ID" value="MTK22729.1"/>
    <property type="molecule type" value="Genomic_DNA"/>
</dbReference>
<comment type="caution">
    <text evidence="18">The sequence shown here is derived from an EMBL/GenBank/DDBJ whole genome shotgun (WGS) entry which is preliminary data.</text>
</comment>
<feature type="transmembrane region" description="Helical" evidence="17">
    <location>
        <begin position="131"/>
        <end position="153"/>
    </location>
</feature>
<reference evidence="18 19" key="1">
    <citation type="journal article" date="2019" name="Nat. Med.">
        <title>A library of human gut bacterial isolates paired with longitudinal multiomics data enables mechanistic microbiome research.</title>
        <authorList>
            <person name="Poyet M."/>
            <person name="Groussin M."/>
            <person name="Gibbons S.M."/>
            <person name="Avila-Pacheco J."/>
            <person name="Jiang X."/>
            <person name="Kearney S.M."/>
            <person name="Perrotta A.R."/>
            <person name="Berdy B."/>
            <person name="Zhao S."/>
            <person name="Lieberman T.D."/>
            <person name="Swanson P.K."/>
            <person name="Smith M."/>
            <person name="Roesemann S."/>
            <person name="Alexander J.E."/>
            <person name="Rich S.A."/>
            <person name="Livny J."/>
            <person name="Vlamakis H."/>
            <person name="Clish C."/>
            <person name="Bullock K."/>
            <person name="Deik A."/>
            <person name="Scott J."/>
            <person name="Pierce K.A."/>
            <person name="Xavier R.J."/>
            <person name="Alm E.J."/>
        </authorList>
    </citation>
    <scope>NUCLEOTIDE SEQUENCE [LARGE SCALE GENOMIC DNA]</scope>
    <source>
        <strain evidence="18 19">BIOML-A198</strain>
    </source>
</reference>
<dbReference type="GO" id="GO:0008360">
    <property type="term" value="P:regulation of cell shape"/>
    <property type="evidence" value="ECO:0007669"/>
    <property type="project" value="UniProtKB-KW"/>
</dbReference>
<feature type="transmembrane region" description="Helical" evidence="17">
    <location>
        <begin position="270"/>
        <end position="290"/>
    </location>
</feature>
<comment type="catalytic activity">
    <reaction evidence="15">
        <text>[GlcNAc-(1-&gt;4)-Mur2Ac(oyl-L-Ala-gamma-D-Glu-L-Lys-D-Ala-D-Ala)](n)-di-trans,octa-cis-undecaprenyl diphosphate + beta-D-GlcNAc-(1-&gt;4)-Mur2Ac(oyl-L-Ala-gamma-D-Glu-L-Lys-D-Ala-D-Ala)-di-trans,octa-cis-undecaprenyl diphosphate = [GlcNAc-(1-&gt;4)-Mur2Ac(oyl-L-Ala-gamma-D-Glu-L-Lys-D-Ala-D-Ala)](n+1)-di-trans,octa-cis-undecaprenyl diphosphate + di-trans,octa-cis-undecaprenyl diphosphate + H(+)</text>
        <dbReference type="Rhea" id="RHEA:23708"/>
        <dbReference type="Rhea" id="RHEA-COMP:9602"/>
        <dbReference type="Rhea" id="RHEA-COMP:9603"/>
        <dbReference type="ChEBI" id="CHEBI:15378"/>
        <dbReference type="ChEBI" id="CHEBI:58405"/>
        <dbReference type="ChEBI" id="CHEBI:60033"/>
        <dbReference type="ChEBI" id="CHEBI:78435"/>
        <dbReference type="EC" id="2.4.99.28"/>
    </reaction>
</comment>
<evidence type="ECO:0000256" key="9">
    <source>
        <dbReference type="ARBA" id="ARBA00032370"/>
    </source>
</evidence>
<comment type="function">
    <text evidence="16">Peptidoglycan polymerase that is essential for cell division.</text>
</comment>
<feature type="transmembrane region" description="Helical" evidence="17">
    <location>
        <begin position="29"/>
        <end position="48"/>
    </location>
</feature>
<evidence type="ECO:0000256" key="12">
    <source>
        <dbReference type="ARBA" id="ARBA00041185"/>
    </source>
</evidence>
<feature type="transmembrane region" description="Helical" evidence="17">
    <location>
        <begin position="92"/>
        <end position="111"/>
    </location>
</feature>
<feature type="transmembrane region" description="Helical" evidence="17">
    <location>
        <begin position="68"/>
        <end position="85"/>
    </location>
</feature>
<evidence type="ECO:0000313" key="19">
    <source>
        <dbReference type="Proteomes" id="UP000487649"/>
    </source>
</evidence>
<keyword evidence="5" id="KW-0133">Cell shape</keyword>
<evidence type="ECO:0000256" key="7">
    <source>
        <dbReference type="ARBA" id="ARBA00022989"/>
    </source>
</evidence>
<feature type="transmembrane region" description="Helical" evidence="17">
    <location>
        <begin position="383"/>
        <end position="402"/>
    </location>
</feature>
<dbReference type="GO" id="GO:0008955">
    <property type="term" value="F:peptidoglycan glycosyltransferase activity"/>
    <property type="evidence" value="ECO:0007669"/>
    <property type="project" value="UniProtKB-EC"/>
</dbReference>
<sequence length="431" mass="47530">MKFKGKVKKQKKKFTFKPMIERAQKLDKVVLILVFALFGIGLLMIYSITSISIYNGAADDTLFFVKKTVVSGVIGIVGMIFLALIPYNVLKFFAFLATVLCPPILIFTLIFGKGSGASNVRSWIKIGPLSIQPAEFVKLGVILALAWFITYSIKQNKYHLRSFKNIGTIENFQGFLVNGIKYLSNSFLRVLLYLGFCTGLVLIQPDLGSALIIFGIGVIIFMCSGIDFKVIMTLIGMALLIIIPLILSLKDYQMDRFYIWWDPFNHDNGLQNVMGYTAIALGGLFGVGIGNSTQKYGYVIEPHTDMISTILIEELGVVTILLIMVAYLVIVARCFLTAFKCKDLFGSLVCIGVGAIFLLQPVINLGGASGTIPLTGVTLPFISYGGTSLMVLFFTIGVYLNVRIEMLSKLKTEKSNATVTELLKTNIIPFK</sequence>
<gene>
    <name evidence="18" type="ORF">GMA92_15130</name>
</gene>
<dbReference type="Proteomes" id="UP000487649">
    <property type="component" value="Unassembled WGS sequence"/>
</dbReference>
<evidence type="ECO:0000256" key="11">
    <source>
        <dbReference type="ARBA" id="ARBA00038053"/>
    </source>
</evidence>
<evidence type="ECO:0000256" key="16">
    <source>
        <dbReference type="ARBA" id="ARBA00049966"/>
    </source>
</evidence>
<dbReference type="PANTHER" id="PTHR30474">
    <property type="entry name" value="CELL CYCLE PROTEIN"/>
    <property type="match status" value="1"/>
</dbReference>
<feature type="transmembrane region" description="Helical" evidence="17">
    <location>
        <begin position="228"/>
        <end position="249"/>
    </location>
</feature>
<keyword evidence="6" id="KW-0573">Peptidoglycan synthesis</keyword>
<dbReference type="EC" id="2.4.99.28" evidence="14"/>
<dbReference type="AlphaFoldDB" id="A0A9X4XG19"/>
<evidence type="ECO:0000256" key="2">
    <source>
        <dbReference type="ARBA" id="ARBA00022676"/>
    </source>
</evidence>
<evidence type="ECO:0000256" key="8">
    <source>
        <dbReference type="ARBA" id="ARBA00023136"/>
    </source>
</evidence>
<keyword evidence="4 17" id="KW-0812">Transmembrane</keyword>
<proteinExistence type="inferred from homology"/>
<dbReference type="GO" id="GO:0015648">
    <property type="term" value="F:lipid-linked peptidoglycan transporter activity"/>
    <property type="evidence" value="ECO:0007669"/>
    <property type="project" value="TreeGrafter"/>
</dbReference>
<keyword evidence="3" id="KW-0808">Transferase</keyword>
<evidence type="ECO:0000256" key="13">
    <source>
        <dbReference type="ARBA" id="ARBA00041418"/>
    </source>
</evidence>
<dbReference type="GO" id="GO:0032153">
    <property type="term" value="C:cell division site"/>
    <property type="evidence" value="ECO:0007669"/>
    <property type="project" value="TreeGrafter"/>
</dbReference>
<evidence type="ECO:0000256" key="17">
    <source>
        <dbReference type="SAM" id="Phobius"/>
    </source>
</evidence>
<evidence type="ECO:0000256" key="15">
    <source>
        <dbReference type="ARBA" id="ARBA00049902"/>
    </source>
</evidence>
<feature type="transmembrane region" description="Helical" evidence="17">
    <location>
        <begin position="310"/>
        <end position="332"/>
    </location>
</feature>
<evidence type="ECO:0000256" key="4">
    <source>
        <dbReference type="ARBA" id="ARBA00022692"/>
    </source>
</evidence>
<organism evidence="18 19">
    <name type="scientific">Turicibacter sanguinis</name>
    <dbReference type="NCBI Taxonomy" id="154288"/>
    <lineage>
        <taxon>Bacteria</taxon>
        <taxon>Bacillati</taxon>
        <taxon>Bacillota</taxon>
        <taxon>Erysipelotrichia</taxon>
        <taxon>Erysipelotrichales</taxon>
        <taxon>Turicibacteraceae</taxon>
        <taxon>Turicibacter</taxon>
    </lineage>
</organism>
<evidence type="ECO:0000256" key="5">
    <source>
        <dbReference type="ARBA" id="ARBA00022960"/>
    </source>
</evidence>
<accession>A0A9X4XG19</accession>
<protein>
    <recommendedName>
        <fullName evidence="12">Probable peptidoglycan glycosyltransferase FtsW</fullName>
        <ecNumber evidence="14">2.4.99.28</ecNumber>
    </recommendedName>
    <alternativeName>
        <fullName evidence="13">Cell division protein FtsW</fullName>
    </alternativeName>
    <alternativeName>
        <fullName evidence="10">Cell wall polymerase</fullName>
    </alternativeName>
    <alternativeName>
        <fullName evidence="9">Peptidoglycan polymerase</fullName>
    </alternativeName>
</protein>
<dbReference type="RefSeq" id="WP_006785288.1">
    <property type="nucleotide sequence ID" value="NZ_JAMQUV010000024.1"/>
</dbReference>
<dbReference type="Pfam" id="PF01098">
    <property type="entry name" value="FTSW_RODA_SPOVE"/>
    <property type="match status" value="1"/>
</dbReference>
<name>A0A9X4XG19_9FIRM</name>
<evidence type="ECO:0000256" key="3">
    <source>
        <dbReference type="ARBA" id="ARBA00022679"/>
    </source>
</evidence>
<dbReference type="GO" id="GO:0051301">
    <property type="term" value="P:cell division"/>
    <property type="evidence" value="ECO:0007669"/>
    <property type="project" value="InterPro"/>
</dbReference>
<dbReference type="GO" id="GO:0009252">
    <property type="term" value="P:peptidoglycan biosynthetic process"/>
    <property type="evidence" value="ECO:0007669"/>
    <property type="project" value="UniProtKB-KW"/>
</dbReference>
<keyword evidence="8 17" id="KW-0472">Membrane</keyword>
<keyword evidence="2" id="KW-0328">Glycosyltransferase</keyword>
<dbReference type="PANTHER" id="PTHR30474:SF2">
    <property type="entry name" value="PEPTIDOGLYCAN GLYCOSYLTRANSFERASE FTSW-RELATED"/>
    <property type="match status" value="1"/>
</dbReference>